<protein>
    <submittedName>
        <fullName evidence="2">Aldo/keto reductase</fullName>
    </submittedName>
</protein>
<dbReference type="RefSeq" id="WP_111254008.1">
    <property type="nucleotide sequence ID" value="NZ_POTW01000012.1"/>
</dbReference>
<keyword evidence="3" id="KW-1185">Reference proteome</keyword>
<dbReference type="InterPro" id="IPR023210">
    <property type="entry name" value="NADP_OxRdtase_dom"/>
</dbReference>
<dbReference type="GO" id="GO:0005829">
    <property type="term" value="C:cytosol"/>
    <property type="evidence" value="ECO:0007669"/>
    <property type="project" value="TreeGrafter"/>
</dbReference>
<dbReference type="Gene3D" id="3.20.20.100">
    <property type="entry name" value="NADP-dependent oxidoreductase domain"/>
    <property type="match status" value="1"/>
</dbReference>
<name>A0A2W2CXF0_9ACTN</name>
<feature type="domain" description="NADP-dependent oxidoreductase" evidence="1">
    <location>
        <begin position="17"/>
        <end position="316"/>
    </location>
</feature>
<dbReference type="CDD" id="cd19152">
    <property type="entry name" value="AKR_AKR15A"/>
    <property type="match status" value="1"/>
</dbReference>
<dbReference type="SUPFAM" id="SSF51430">
    <property type="entry name" value="NAD(P)-linked oxidoreductase"/>
    <property type="match status" value="1"/>
</dbReference>
<sequence length="326" mass="35251">MGRRQLPRRPGLGLTGLGIGAAQGGNLYRATSDATFIRAVDAAWEAGIRYFDTAPHYGLGLSERRLGAALRRYPRDDYVISTKVGRLLVPSPETAHLRDSGGFAVPADHRRVWDFSRDGVRRSLEASLRRLGLDRVDIVYLHDPDDHWRQAATEAMPALAALRDEGVVGAVGAGMNQSAMLARFVQETDVDVVMCAGRYTLLEQGALYDLLPAAQAERVAVVIAGVYNSGLLASDRPPATATYDYEQAPPTVIERARRIAAVCEEWGVTLPEAALAFARAHPAVISTVVGVRDAAQVTATLRRSAADVPPELWADLRARGLLHVAL</sequence>
<comment type="caution">
    <text evidence="2">The sequence shown here is derived from an EMBL/GenBank/DDBJ whole genome shotgun (WGS) entry which is preliminary data.</text>
</comment>
<dbReference type="InterPro" id="IPR020471">
    <property type="entry name" value="AKR"/>
</dbReference>
<dbReference type="PANTHER" id="PTHR42686:SF1">
    <property type="entry name" value="GH17980P-RELATED"/>
    <property type="match status" value="1"/>
</dbReference>
<dbReference type="EMBL" id="POTW01000012">
    <property type="protein sequence ID" value="PZF84873.1"/>
    <property type="molecule type" value="Genomic_DNA"/>
</dbReference>
<organism evidence="2 3">
    <name type="scientific">Jiangella anatolica</name>
    <dbReference type="NCBI Taxonomy" id="2670374"/>
    <lineage>
        <taxon>Bacteria</taxon>
        <taxon>Bacillati</taxon>
        <taxon>Actinomycetota</taxon>
        <taxon>Actinomycetes</taxon>
        <taxon>Jiangellales</taxon>
        <taxon>Jiangellaceae</taxon>
        <taxon>Jiangella</taxon>
    </lineage>
</organism>
<dbReference type="Pfam" id="PF00248">
    <property type="entry name" value="Aldo_ket_red"/>
    <property type="match status" value="1"/>
</dbReference>
<dbReference type="InterPro" id="IPR036812">
    <property type="entry name" value="NAD(P)_OxRdtase_dom_sf"/>
</dbReference>
<evidence type="ECO:0000313" key="3">
    <source>
        <dbReference type="Proteomes" id="UP000248764"/>
    </source>
</evidence>
<gene>
    <name evidence="2" type="ORF">C1I92_07380</name>
</gene>
<reference evidence="2 3" key="1">
    <citation type="submission" date="2018-01" db="EMBL/GenBank/DDBJ databases">
        <title>Draft genome sequence of Jiangella sp. GTF31.</title>
        <authorList>
            <person name="Sahin N."/>
            <person name="Ay H."/>
            <person name="Saygin H."/>
        </authorList>
    </citation>
    <scope>NUCLEOTIDE SEQUENCE [LARGE SCALE GENOMIC DNA]</scope>
    <source>
        <strain evidence="2 3">GTF31</strain>
    </source>
</reference>
<dbReference type="PANTHER" id="PTHR42686">
    <property type="entry name" value="GH17980P-RELATED"/>
    <property type="match status" value="1"/>
</dbReference>
<accession>A0A2W2CXF0</accession>
<dbReference type="Proteomes" id="UP000248764">
    <property type="component" value="Unassembled WGS sequence"/>
</dbReference>
<evidence type="ECO:0000313" key="2">
    <source>
        <dbReference type="EMBL" id="PZF84873.1"/>
    </source>
</evidence>
<proteinExistence type="predicted"/>
<dbReference type="GO" id="GO:0016491">
    <property type="term" value="F:oxidoreductase activity"/>
    <property type="evidence" value="ECO:0007669"/>
    <property type="project" value="InterPro"/>
</dbReference>
<evidence type="ECO:0000259" key="1">
    <source>
        <dbReference type="Pfam" id="PF00248"/>
    </source>
</evidence>
<dbReference type="AlphaFoldDB" id="A0A2W2CXF0"/>